<evidence type="ECO:0000256" key="1">
    <source>
        <dbReference type="SAM" id="MobiDB-lite"/>
    </source>
</evidence>
<evidence type="ECO:0000259" key="2">
    <source>
        <dbReference type="Pfam" id="PF12705"/>
    </source>
</evidence>
<dbReference type="InterPro" id="IPR014153">
    <property type="entry name" value="Ds_break_AddB"/>
</dbReference>
<dbReference type="InterPro" id="IPR038726">
    <property type="entry name" value="PDDEXK_AddAB-type"/>
</dbReference>
<dbReference type="Proteomes" id="UP000051298">
    <property type="component" value="Unassembled WGS sequence"/>
</dbReference>
<reference evidence="3 4" key="1">
    <citation type="submission" date="2015-09" db="EMBL/GenBank/DDBJ databases">
        <authorList>
            <consortium name="Swine Surveillance"/>
        </authorList>
    </citation>
    <scope>NUCLEOTIDE SEQUENCE [LARGE SCALE GENOMIC DNA]</scope>
    <source>
        <strain evidence="3 4">CECT 5294</strain>
    </source>
</reference>
<proteinExistence type="predicted"/>
<organism evidence="3 4">
    <name type="scientific">Thalassobacter stenotrophicus</name>
    <dbReference type="NCBI Taxonomy" id="266809"/>
    <lineage>
        <taxon>Bacteria</taxon>
        <taxon>Pseudomonadati</taxon>
        <taxon>Pseudomonadota</taxon>
        <taxon>Alphaproteobacteria</taxon>
        <taxon>Rhodobacterales</taxon>
        <taxon>Roseobacteraceae</taxon>
        <taxon>Thalassobacter</taxon>
    </lineage>
</organism>
<dbReference type="RefSeq" id="WP_058122928.1">
    <property type="nucleotide sequence ID" value="NZ_CYRX01000011.1"/>
</dbReference>
<dbReference type="InterPro" id="IPR027417">
    <property type="entry name" value="P-loop_NTPase"/>
</dbReference>
<dbReference type="InterPro" id="IPR011335">
    <property type="entry name" value="Restrct_endonuc-II-like"/>
</dbReference>
<protein>
    <submittedName>
        <fullName evidence="3">Double-strand break repair protein AddB</fullName>
    </submittedName>
</protein>
<feature type="region of interest" description="Disordered" evidence="1">
    <location>
        <begin position="696"/>
        <end position="715"/>
    </location>
</feature>
<evidence type="ECO:0000313" key="3">
    <source>
        <dbReference type="EMBL" id="CUH59809.1"/>
    </source>
</evidence>
<dbReference type="EMBL" id="CYRX01000011">
    <property type="protein sequence ID" value="CUH59809.1"/>
    <property type="molecule type" value="Genomic_DNA"/>
</dbReference>
<accession>A0A0P1EXH5</accession>
<dbReference type="AlphaFoldDB" id="A0A0P1EXH5"/>
<gene>
    <name evidence="3" type="ORF">THS5294_01097</name>
</gene>
<dbReference type="NCBIfam" id="TIGR02786">
    <property type="entry name" value="addB_alphas"/>
    <property type="match status" value="1"/>
</dbReference>
<evidence type="ECO:0000313" key="4">
    <source>
        <dbReference type="Proteomes" id="UP000051298"/>
    </source>
</evidence>
<feature type="domain" description="PD-(D/E)XK endonuclease-like" evidence="2">
    <location>
        <begin position="721"/>
        <end position="927"/>
    </location>
</feature>
<dbReference type="SUPFAM" id="SSF52980">
    <property type="entry name" value="Restriction endonuclease-like"/>
    <property type="match status" value="1"/>
</dbReference>
<dbReference type="SUPFAM" id="SSF52540">
    <property type="entry name" value="P-loop containing nucleoside triphosphate hydrolases"/>
    <property type="match status" value="1"/>
</dbReference>
<dbReference type="Pfam" id="PF12705">
    <property type="entry name" value="PDDEXK_1"/>
    <property type="match status" value="1"/>
</dbReference>
<name>A0A0P1EXH5_9RHOB</name>
<sequence length="1002" mass="109783">MTLFSPSDTPRVFAEPLGVDFSEALVAGLRTRLAGQPPEAIARVTILVNTRRMERRLREVFLATGHGFLPKLMLVSDPAALCPTNPLPNAVSPLHLRLTVSHLVGRLLDAAPDLAPRSAAFDLAGSLCDLLGEMQEERVPTSALNAIETGTLSAHWERSLTFLDIVTRYLALDGTHPELITPEARQAAALNALFARWDAHPPQDPILVAGSTGSRGPTLRLMERIASLPQGALILPGVDQTLSPTLWRGFVAQGSEDHPQFRYAALCDGVGIDPAQLPQWSAHSPNAPERTRLLSLALRPAPVTDQWRAEGPALRPDLAAATYGMTLLEARTPRSEAITIALRLRQAVEDGTRAALISPDRVLTRQVTSALNRWGITPDDSAGAPLGLSAPGRLLRMVAQMMGRPMTPERLLALLKHPLTHSGRDDRGQHLLFTRNLELDLLRRGCPFPDRTTVTQWLTDRKTPTPETLPTWVAWLCDLLDLCAAEAPDRPLADHLRAHIALCERLCAGPDAAGAGELWEKAPGIEAAATIAALRTDAGQDGPDMTLAEYGTILSTVLQAGEVREPFTGHSNVMIWGAMEARVQGADLVILAGLNDGVWPDLPTPDPWMNRKMRMDAGLRTPDRRIGLSAHDFQQAIAGKQVWLTRSLRDAEAETVPSRWLNRLTNLLRGLAPEGPDALRSMTDRATPWTLQAEALDRPETTTPRAPRPAPAPVLAARPRQLSVTRIQTLIRDPYAIYAANVLNLRALDPLRQTPDAPLRGTIIHAVMDRFTAATQDGLPTDPLPLFERILTDTLTEQAPWPAARRLWRAKLMRIAPQFLARETERRAHATPALTEERGRITLPEIDFTLSAEADRIDTLPDGRVWIYDYKTGQIPSAKVQTFFDRQMPLEALIVEGGGFKTLGVRDVAGMTYIGLGSAAKDLEVNMNPVVDDTQVDLLPETRAGLIRLISSYDSPDQGYISHRAMDGVTYESDYAHLARRGEWDDTAPATLIRVGREENAP</sequence>